<dbReference type="Pfam" id="PF12867">
    <property type="entry name" value="DinB_2"/>
    <property type="match status" value="1"/>
</dbReference>
<name>A0A5J4KL73_9CHLR</name>
<keyword evidence="7" id="KW-1185">Reference proteome</keyword>
<evidence type="ECO:0000256" key="3">
    <source>
        <dbReference type="ARBA" id="ARBA00037882"/>
    </source>
</evidence>
<keyword evidence="1" id="KW-0560">Oxidoreductase</keyword>
<dbReference type="Proteomes" id="UP000326912">
    <property type="component" value="Unassembled WGS sequence"/>
</dbReference>
<organism evidence="6 7">
    <name type="scientific">Dictyobacter vulcani</name>
    <dbReference type="NCBI Taxonomy" id="2607529"/>
    <lineage>
        <taxon>Bacteria</taxon>
        <taxon>Bacillati</taxon>
        <taxon>Chloroflexota</taxon>
        <taxon>Ktedonobacteria</taxon>
        <taxon>Ktedonobacterales</taxon>
        <taxon>Dictyobacteraceae</taxon>
        <taxon>Dictyobacter</taxon>
    </lineage>
</organism>
<comment type="pathway">
    <text evidence="3">Amino-acid biosynthesis; ergothioneine biosynthesis.</text>
</comment>
<keyword evidence="2" id="KW-0408">Iron</keyword>
<dbReference type="EMBL" id="BKZW01000001">
    <property type="protein sequence ID" value="GER85936.1"/>
    <property type="molecule type" value="Genomic_DNA"/>
</dbReference>
<feature type="domain" description="DinB-like" evidence="5">
    <location>
        <begin position="25"/>
        <end position="159"/>
    </location>
</feature>
<evidence type="ECO:0000256" key="1">
    <source>
        <dbReference type="ARBA" id="ARBA00023002"/>
    </source>
</evidence>
<evidence type="ECO:0000259" key="4">
    <source>
        <dbReference type="Pfam" id="PF03781"/>
    </source>
</evidence>
<evidence type="ECO:0000313" key="6">
    <source>
        <dbReference type="EMBL" id="GER85936.1"/>
    </source>
</evidence>
<gene>
    <name evidence="6" type="ORF">KDW_00980</name>
</gene>
<dbReference type="AlphaFoldDB" id="A0A5J4KL73"/>
<dbReference type="InterPro" id="IPR042095">
    <property type="entry name" value="SUMF_sf"/>
</dbReference>
<dbReference type="InterPro" id="IPR051043">
    <property type="entry name" value="Sulfatase_Mod_Factor_Kinase"/>
</dbReference>
<evidence type="ECO:0000259" key="5">
    <source>
        <dbReference type="Pfam" id="PF12867"/>
    </source>
</evidence>
<dbReference type="PANTHER" id="PTHR23150">
    <property type="entry name" value="SULFATASE MODIFYING FACTOR 1, 2"/>
    <property type="match status" value="1"/>
</dbReference>
<proteinExistence type="predicted"/>
<dbReference type="GO" id="GO:0052699">
    <property type="term" value="P:ergothioneine biosynthetic process"/>
    <property type="evidence" value="ECO:0007669"/>
    <property type="project" value="InterPro"/>
</dbReference>
<feature type="domain" description="Sulfatase-modifying factor enzyme-like" evidence="4">
    <location>
        <begin position="203"/>
        <end position="430"/>
    </location>
</feature>
<evidence type="ECO:0000313" key="7">
    <source>
        <dbReference type="Proteomes" id="UP000326912"/>
    </source>
</evidence>
<dbReference type="NCBIfam" id="TIGR03440">
    <property type="entry name" value="egtB_TIGR03440"/>
    <property type="match status" value="1"/>
</dbReference>
<dbReference type="Pfam" id="PF03781">
    <property type="entry name" value="FGE-sulfatase"/>
    <property type="match status" value="1"/>
</dbReference>
<comment type="caution">
    <text evidence="6">The sequence shown here is derived from an EMBL/GenBank/DDBJ whole genome shotgun (WGS) entry which is preliminary data.</text>
</comment>
<dbReference type="InterPro" id="IPR005532">
    <property type="entry name" value="SUMF_dom"/>
</dbReference>
<dbReference type="SUPFAM" id="SSF56436">
    <property type="entry name" value="C-type lectin-like"/>
    <property type="match status" value="1"/>
</dbReference>
<dbReference type="PANTHER" id="PTHR23150:SF36">
    <property type="entry name" value="HERCYNINE OXYGENASE"/>
    <property type="match status" value="1"/>
</dbReference>
<dbReference type="InterPro" id="IPR024775">
    <property type="entry name" value="DinB-like"/>
</dbReference>
<protein>
    <submittedName>
        <fullName evidence="6">Ergothioneine biosynthesis protein EgtB</fullName>
    </submittedName>
</protein>
<evidence type="ECO:0000256" key="2">
    <source>
        <dbReference type="ARBA" id="ARBA00023004"/>
    </source>
</evidence>
<reference evidence="6 7" key="1">
    <citation type="submission" date="2019-10" db="EMBL/GenBank/DDBJ databases">
        <title>Dictyobacter vulcani sp. nov., within the class Ktedonobacteria, isolated from soil of volcanic Mt. Zao.</title>
        <authorList>
            <person name="Zheng Y."/>
            <person name="Wang C.M."/>
            <person name="Sakai Y."/>
            <person name="Abe K."/>
            <person name="Yokota A."/>
            <person name="Yabe S."/>
        </authorList>
    </citation>
    <scope>NUCLEOTIDE SEQUENCE [LARGE SCALE GENOMIC DNA]</scope>
    <source>
        <strain evidence="6 7">W12</strain>
    </source>
</reference>
<dbReference type="InterPro" id="IPR016187">
    <property type="entry name" value="CTDL_fold"/>
</dbReference>
<accession>A0A5J4KL73</accession>
<dbReference type="RefSeq" id="WP_198925131.1">
    <property type="nucleotide sequence ID" value="NZ_BKZW01000001.1"/>
</dbReference>
<dbReference type="Gene3D" id="3.90.1580.10">
    <property type="entry name" value="paralog of FGE (formylglycine-generating enzyme)"/>
    <property type="match status" value="1"/>
</dbReference>
<dbReference type="InterPro" id="IPR017806">
    <property type="entry name" value="EgtB"/>
</dbReference>
<sequence length="432" mass="49867">MVKTIQDDPGLSPYALRQSLLDTYSRVRHFSEQLCTPLVTEDYVIQSMPDVSPTRWHLAHTSWFFETFLLEPNLPDYVSPHPQYAFLFNSYYNSIGERHCRPKRGLISRPTVQEIYGYRQYVDTSISSFLTTCDEETLQKVAPVLTLGIHHEQQHQELMVTDIKHVLSCNPLHPVYQEQAMQPAKQLPALGWISYPEKLAWIGYNQDGFSYDNEGPYHREFVDAYQLGSRLITNGEYLQFIKDGGYQNPLLWLSSGWSTVQTEQWQAPLYWEMHDGNWMTMTLSGLRPIEPAEPVCHVSYYEADAYARWADARLATEAEWELAARQLPVEGNFVENKKFHPVPLTASTTPEKPAQMYGDVWEWTQSAYLPYRGYKPAAGALGEYNGKFMCNQFVLRGGSCATSVTHIRPTYRNFFPPDARWQFTGIRLAREV</sequence>